<evidence type="ECO:0000259" key="4">
    <source>
        <dbReference type="PROSITE" id="PS50932"/>
    </source>
</evidence>
<dbReference type="InterPro" id="IPR010982">
    <property type="entry name" value="Lambda_DNA-bd_dom_sf"/>
</dbReference>
<organism evidence="5 6">
    <name type="scientific">Pseudoroseicyclus tamaricis</name>
    <dbReference type="NCBI Taxonomy" id="2705421"/>
    <lineage>
        <taxon>Bacteria</taxon>
        <taxon>Pseudomonadati</taxon>
        <taxon>Pseudomonadota</taxon>
        <taxon>Alphaproteobacteria</taxon>
        <taxon>Rhodobacterales</taxon>
        <taxon>Paracoccaceae</taxon>
        <taxon>Pseudoroseicyclus</taxon>
    </lineage>
</organism>
<name>A0A6B2JZ19_9RHOB</name>
<dbReference type="GO" id="GO:0000976">
    <property type="term" value="F:transcription cis-regulatory region binding"/>
    <property type="evidence" value="ECO:0007669"/>
    <property type="project" value="TreeGrafter"/>
</dbReference>
<dbReference type="PANTHER" id="PTHR30146:SF24">
    <property type="entry name" value="XYLOSE OPERON REGULATORY PROTEIN"/>
    <property type="match status" value="1"/>
</dbReference>
<dbReference type="AlphaFoldDB" id="A0A6B2JZ19"/>
<feature type="domain" description="HTH lacI-type" evidence="4">
    <location>
        <begin position="12"/>
        <end position="70"/>
    </location>
</feature>
<keyword evidence="6" id="KW-1185">Reference proteome</keyword>
<dbReference type="EMBL" id="JAAGAB010000001">
    <property type="protein sequence ID" value="NDU99365.1"/>
    <property type="molecule type" value="Genomic_DNA"/>
</dbReference>
<dbReference type="CDD" id="cd01392">
    <property type="entry name" value="HTH_LacI"/>
    <property type="match status" value="1"/>
</dbReference>
<dbReference type="PROSITE" id="PS50932">
    <property type="entry name" value="HTH_LACI_2"/>
    <property type="match status" value="1"/>
</dbReference>
<accession>A0A6B2JZ19</accession>
<evidence type="ECO:0000313" key="5">
    <source>
        <dbReference type="EMBL" id="NDU99365.1"/>
    </source>
</evidence>
<dbReference type="Gene3D" id="1.10.260.40">
    <property type="entry name" value="lambda repressor-like DNA-binding domains"/>
    <property type="match status" value="1"/>
</dbReference>
<protein>
    <submittedName>
        <fullName evidence="5">LacI family transcriptional regulator</fullName>
    </submittedName>
</protein>
<reference evidence="5 6" key="1">
    <citation type="submission" date="2020-02" db="EMBL/GenBank/DDBJ databases">
        <title>Pseudoroseicyclus tamarix, sp. nov., isolated from offshore sediment of a Tamarix chinensis forest.</title>
        <authorList>
            <person name="Gai Y."/>
        </authorList>
    </citation>
    <scope>NUCLEOTIDE SEQUENCE [LARGE SCALE GENOMIC DNA]</scope>
    <source>
        <strain evidence="5 6">CLL3-39</strain>
    </source>
</reference>
<dbReference type="RefSeq" id="WP_163888789.1">
    <property type="nucleotide sequence ID" value="NZ_JAAGAB010000001.1"/>
</dbReference>
<dbReference type="Pfam" id="PF00356">
    <property type="entry name" value="LacI"/>
    <property type="match status" value="1"/>
</dbReference>
<evidence type="ECO:0000256" key="2">
    <source>
        <dbReference type="ARBA" id="ARBA00023125"/>
    </source>
</evidence>
<dbReference type="SUPFAM" id="SSF47413">
    <property type="entry name" value="lambda repressor-like DNA-binding domains"/>
    <property type="match status" value="1"/>
</dbReference>
<dbReference type="InterPro" id="IPR000843">
    <property type="entry name" value="HTH_LacI"/>
</dbReference>
<proteinExistence type="predicted"/>
<keyword evidence="3" id="KW-0804">Transcription</keyword>
<gene>
    <name evidence="5" type="ORF">GZA08_00060</name>
</gene>
<evidence type="ECO:0000256" key="1">
    <source>
        <dbReference type="ARBA" id="ARBA00023015"/>
    </source>
</evidence>
<sequence length="80" mass="8597">MTTRPDKRPRAMTQRDVARAAGVSTAVVSAVLSPKKNSSIRVAPETAQRVHEAVQRLGYVPNLVARSLAGGERKLLGVFT</sequence>
<comment type="caution">
    <text evidence="5">The sequence shown here is derived from an EMBL/GenBank/DDBJ whole genome shotgun (WGS) entry which is preliminary data.</text>
</comment>
<dbReference type="SMART" id="SM00354">
    <property type="entry name" value="HTH_LACI"/>
    <property type="match status" value="1"/>
</dbReference>
<dbReference type="PANTHER" id="PTHR30146">
    <property type="entry name" value="LACI-RELATED TRANSCRIPTIONAL REPRESSOR"/>
    <property type="match status" value="1"/>
</dbReference>
<keyword evidence="2" id="KW-0238">DNA-binding</keyword>
<dbReference type="Proteomes" id="UP000474757">
    <property type="component" value="Unassembled WGS sequence"/>
</dbReference>
<dbReference type="GO" id="GO:0003700">
    <property type="term" value="F:DNA-binding transcription factor activity"/>
    <property type="evidence" value="ECO:0007669"/>
    <property type="project" value="TreeGrafter"/>
</dbReference>
<keyword evidence="1" id="KW-0805">Transcription regulation</keyword>
<evidence type="ECO:0000313" key="6">
    <source>
        <dbReference type="Proteomes" id="UP000474757"/>
    </source>
</evidence>
<evidence type="ECO:0000256" key="3">
    <source>
        <dbReference type="ARBA" id="ARBA00023163"/>
    </source>
</evidence>